<keyword evidence="1" id="KW-1185">Reference proteome</keyword>
<reference evidence="2" key="1">
    <citation type="submission" date="2017-02" db="UniProtKB">
        <authorList>
            <consortium name="WormBaseParasite"/>
        </authorList>
    </citation>
    <scope>IDENTIFICATION</scope>
</reference>
<organism evidence="1 2">
    <name type="scientific">Ascaris lumbricoides</name>
    <name type="common">Giant roundworm</name>
    <dbReference type="NCBI Taxonomy" id="6252"/>
    <lineage>
        <taxon>Eukaryota</taxon>
        <taxon>Metazoa</taxon>
        <taxon>Ecdysozoa</taxon>
        <taxon>Nematoda</taxon>
        <taxon>Chromadorea</taxon>
        <taxon>Rhabditida</taxon>
        <taxon>Spirurina</taxon>
        <taxon>Ascaridomorpha</taxon>
        <taxon>Ascaridoidea</taxon>
        <taxon>Ascarididae</taxon>
        <taxon>Ascaris</taxon>
    </lineage>
</organism>
<dbReference type="Proteomes" id="UP000036681">
    <property type="component" value="Unplaced"/>
</dbReference>
<sequence length="35" mass="4137">MLRDRCQKKLKITICNCIRSQIVLQFLNEGQQSVE</sequence>
<name>A0A0M3HSM7_ASCLU</name>
<dbReference type="AlphaFoldDB" id="A0A0M3HSM7"/>
<proteinExistence type="predicted"/>
<evidence type="ECO:0000313" key="2">
    <source>
        <dbReference type="WBParaSite" id="ALUE_0000549701-mRNA-1"/>
    </source>
</evidence>
<dbReference type="WBParaSite" id="ALUE_0000549701-mRNA-1">
    <property type="protein sequence ID" value="ALUE_0000549701-mRNA-1"/>
    <property type="gene ID" value="ALUE_0000549701"/>
</dbReference>
<evidence type="ECO:0000313" key="1">
    <source>
        <dbReference type="Proteomes" id="UP000036681"/>
    </source>
</evidence>
<protein>
    <submittedName>
        <fullName evidence="2">Uncharacterized protein</fullName>
    </submittedName>
</protein>
<accession>A0A0M3HSM7</accession>